<evidence type="ECO:0000259" key="8">
    <source>
        <dbReference type="Pfam" id="PF04118"/>
    </source>
</evidence>
<evidence type="ECO:0000256" key="2">
    <source>
        <dbReference type="ARBA" id="ARBA00022448"/>
    </source>
</evidence>
<feature type="domain" description="DOP1-like C-terminal" evidence="10">
    <location>
        <begin position="1355"/>
        <end position="1832"/>
    </location>
</feature>
<dbReference type="GO" id="GO:0005802">
    <property type="term" value="C:trans-Golgi network"/>
    <property type="evidence" value="ECO:0007669"/>
    <property type="project" value="TreeGrafter"/>
</dbReference>
<dbReference type="GO" id="GO:0006895">
    <property type="term" value="P:Golgi to endosome transport"/>
    <property type="evidence" value="ECO:0007669"/>
    <property type="project" value="InterPro"/>
</dbReference>
<evidence type="ECO:0000256" key="1">
    <source>
        <dbReference type="ARBA" id="ARBA00004395"/>
    </source>
</evidence>
<dbReference type="GO" id="GO:0015031">
    <property type="term" value="P:protein transport"/>
    <property type="evidence" value="ECO:0007669"/>
    <property type="project" value="UniProtKB-KW"/>
</dbReference>
<dbReference type="GO" id="GO:0005829">
    <property type="term" value="C:cytosol"/>
    <property type="evidence" value="ECO:0007669"/>
    <property type="project" value="GOC"/>
</dbReference>
<keyword evidence="12" id="KW-1185">Reference proteome</keyword>
<dbReference type="RefSeq" id="XP_033532189.1">
    <property type="nucleotide sequence ID" value="XM_033677638.1"/>
</dbReference>
<evidence type="ECO:0000259" key="9">
    <source>
        <dbReference type="Pfam" id="PF24597"/>
    </source>
</evidence>
<evidence type="ECO:0000256" key="3">
    <source>
        <dbReference type="ARBA" id="ARBA00022927"/>
    </source>
</evidence>
<dbReference type="GO" id="GO:0005768">
    <property type="term" value="C:endosome"/>
    <property type="evidence" value="ECO:0007669"/>
    <property type="project" value="TreeGrafter"/>
</dbReference>
<dbReference type="PANTHER" id="PTHR14042:SF24">
    <property type="entry name" value="PROTEIN DOPEY-1 HOMOLOG"/>
    <property type="match status" value="1"/>
</dbReference>
<evidence type="ECO:0000259" key="10">
    <source>
        <dbReference type="Pfam" id="PF24598"/>
    </source>
</evidence>
<feature type="compositionally biased region" description="Polar residues" evidence="7">
    <location>
        <begin position="1"/>
        <end position="20"/>
    </location>
</feature>
<dbReference type="InterPro" id="IPR007249">
    <property type="entry name" value="DOP1_N"/>
</dbReference>
<dbReference type="Pfam" id="PF04118">
    <property type="entry name" value="Dopey_N"/>
    <property type="match status" value="1"/>
</dbReference>
<evidence type="ECO:0000256" key="6">
    <source>
        <dbReference type="ARBA" id="ARBA00046326"/>
    </source>
</evidence>
<reference evidence="11 13" key="1">
    <citation type="submission" date="2020-01" db="EMBL/GenBank/DDBJ databases">
        <authorList>
            <consortium name="DOE Joint Genome Institute"/>
            <person name="Haridas S."/>
            <person name="Albert R."/>
            <person name="Binder M."/>
            <person name="Bloem J."/>
            <person name="Labutti K."/>
            <person name="Salamov A."/>
            <person name="Andreopoulos B."/>
            <person name="Baker S.E."/>
            <person name="Barry K."/>
            <person name="Bills G."/>
            <person name="Bluhm B.H."/>
            <person name="Cannon C."/>
            <person name="Castanera R."/>
            <person name="Culley D.E."/>
            <person name="Daum C."/>
            <person name="Ezra D."/>
            <person name="Gonzalez J.B."/>
            <person name="Henrissat B."/>
            <person name="Kuo A."/>
            <person name="Liang C."/>
            <person name="Lipzen A."/>
            <person name="Lutzoni F."/>
            <person name="Magnuson J."/>
            <person name="Mondo S."/>
            <person name="Nolan M."/>
            <person name="Ohm R."/>
            <person name="Pangilinan J."/>
            <person name="Park H.-J."/>
            <person name="Ramirez L."/>
            <person name="Alfaro M."/>
            <person name="Sun H."/>
            <person name="Tritt A."/>
            <person name="Yoshinaga Y."/>
            <person name="Zwiers L.-H."/>
            <person name="Turgeon B.G."/>
            <person name="Goodwin S.B."/>
            <person name="Spatafora J.W."/>
            <person name="Crous P.W."/>
            <person name="Grigoriev I.V."/>
        </authorList>
    </citation>
    <scope>NUCLEOTIDE SEQUENCE</scope>
    <source>
        <strain evidence="11 13">CBS 781.70</strain>
    </source>
</reference>
<keyword evidence="4" id="KW-0333">Golgi apparatus</keyword>
<evidence type="ECO:0000313" key="12">
    <source>
        <dbReference type="Proteomes" id="UP000504638"/>
    </source>
</evidence>
<evidence type="ECO:0000313" key="11">
    <source>
        <dbReference type="EMBL" id="KAF1810558.1"/>
    </source>
</evidence>
<reference evidence="13" key="3">
    <citation type="submission" date="2025-04" db="UniProtKB">
        <authorList>
            <consortium name="RefSeq"/>
        </authorList>
    </citation>
    <scope>IDENTIFICATION</scope>
    <source>
        <strain evidence="13">CBS 781.70</strain>
    </source>
</reference>
<dbReference type="InterPro" id="IPR040314">
    <property type="entry name" value="DOP1"/>
</dbReference>
<dbReference type="EMBL" id="ML975165">
    <property type="protein sequence ID" value="KAF1810558.1"/>
    <property type="molecule type" value="Genomic_DNA"/>
</dbReference>
<dbReference type="OrthoDB" id="297643at2759"/>
<evidence type="ECO:0000256" key="4">
    <source>
        <dbReference type="ARBA" id="ARBA00023034"/>
    </source>
</evidence>
<dbReference type="GO" id="GO:0000139">
    <property type="term" value="C:Golgi membrane"/>
    <property type="evidence" value="ECO:0007669"/>
    <property type="project" value="UniProtKB-SubCell"/>
</dbReference>
<organism evidence="11">
    <name type="scientific">Eremomyces bilateralis CBS 781.70</name>
    <dbReference type="NCBI Taxonomy" id="1392243"/>
    <lineage>
        <taxon>Eukaryota</taxon>
        <taxon>Fungi</taxon>
        <taxon>Dikarya</taxon>
        <taxon>Ascomycota</taxon>
        <taxon>Pezizomycotina</taxon>
        <taxon>Dothideomycetes</taxon>
        <taxon>Dothideomycetes incertae sedis</taxon>
        <taxon>Eremomycetales</taxon>
        <taxon>Eremomycetaceae</taxon>
        <taxon>Eremomyces</taxon>
    </lineage>
</organism>
<dbReference type="Proteomes" id="UP000504638">
    <property type="component" value="Unplaced"/>
</dbReference>
<keyword evidence="5" id="KW-0472">Membrane</keyword>
<dbReference type="Pfam" id="PF24597">
    <property type="entry name" value="TPR_DOP1_M"/>
    <property type="match status" value="1"/>
</dbReference>
<protein>
    <recommendedName>
        <fullName evidence="14">Dopey N-terminal domain-containing protein</fullName>
    </recommendedName>
</protein>
<keyword evidence="2" id="KW-0813">Transport</keyword>
<gene>
    <name evidence="11 13" type="ORF">P152DRAFT_439448</name>
</gene>
<accession>A0A6G1FXS8</accession>
<feature type="region of interest" description="Disordered" evidence="7">
    <location>
        <begin position="1"/>
        <end position="31"/>
    </location>
</feature>
<dbReference type="InterPro" id="IPR016024">
    <property type="entry name" value="ARM-type_fold"/>
</dbReference>
<feature type="domain" description="DOP1-like middle TPR" evidence="9">
    <location>
        <begin position="394"/>
        <end position="604"/>
    </location>
</feature>
<comment type="subcellular location">
    <subcellularLocation>
        <location evidence="1">Golgi apparatus membrane</location>
        <topology evidence="1">Peripheral membrane protein</topology>
    </subcellularLocation>
</comment>
<reference evidence="13" key="2">
    <citation type="submission" date="2020-04" db="EMBL/GenBank/DDBJ databases">
        <authorList>
            <consortium name="NCBI Genome Project"/>
        </authorList>
    </citation>
    <scope>NUCLEOTIDE SEQUENCE</scope>
    <source>
        <strain evidence="13">CBS 781.70</strain>
    </source>
</reference>
<evidence type="ECO:0000313" key="13">
    <source>
        <dbReference type="RefSeq" id="XP_033532189.1"/>
    </source>
</evidence>
<name>A0A6G1FXS8_9PEZI</name>
<dbReference type="Pfam" id="PF24598">
    <property type="entry name" value="DOP1_C"/>
    <property type="match status" value="1"/>
</dbReference>
<evidence type="ECO:0000256" key="5">
    <source>
        <dbReference type="ARBA" id="ARBA00023136"/>
    </source>
</evidence>
<comment type="similarity">
    <text evidence="6">Belongs to the DOP1 family.</text>
</comment>
<keyword evidence="3" id="KW-0653">Protein transport</keyword>
<dbReference type="InterPro" id="IPR056457">
    <property type="entry name" value="DOP1_C"/>
</dbReference>
<feature type="domain" description="DOP1 N-terminal" evidence="8">
    <location>
        <begin position="39"/>
        <end position="364"/>
    </location>
</feature>
<dbReference type="InterPro" id="IPR056458">
    <property type="entry name" value="TPR_DOP1_M"/>
</dbReference>
<evidence type="ECO:0008006" key="14">
    <source>
        <dbReference type="Google" id="ProtNLM"/>
    </source>
</evidence>
<proteinExistence type="inferred from homology"/>
<evidence type="ECO:0000256" key="7">
    <source>
        <dbReference type="SAM" id="MobiDB-lite"/>
    </source>
</evidence>
<dbReference type="GeneID" id="54418208"/>
<sequence length="1858" mass="206812">MSLDPSVNQTLHTPPTSGRSSPVFPLPRRNVEDGDWRKDKAFRRYASGVDRALAVYDSPQQEWADYISFLGKLLKALQAHPPGVKEVAHKQTLSSRLALCMNPALPSGVHQKALEVYGYIFATIGRDILARDLQLYLPGIVATLNFASLTVRPLFLSLFETYILRLDCEAIRPALKSIILSLLPGLEEETSEDFDRVLRVVDGVRKRLRDSCDISEGEDPNSKDSFFWQCFFLATITSTSRRQGALAFLVRFLPKFQSKASQNGGAQESELTQADLSPAAHAVISPEPGLLVRCFAAGLLDRQLLVQRGFLDLLVTHIPLDSPVLQKTIQKEDLERLVMAATNVVTRRDMSLNRRLWAWFLGPEPKPTEQEGRPMSQELKKVSSFDPAALSAAYFAQYGCQSLSSGILKMIRQESSSATEKARPFRMCLSLMDRWEVGGLLVPEIFLPALESVLEYHSTAESEQLDEVMRSANVFFDGVESGLIWSKLFELIRDAFTKSELSKEERQHKLELCRFVVHRFNIREEEMLLYHIPMICLALLVALEDTDQGSAIGIDAAVSLTGLNILDALINLLPARAFTMSDKSQLDSDTIGKVVILKAISSFYDESQGNLEVAESPFSGLFVGSMLLRYACVVYMKFLSNSETGDLEIPTRVLVSLVQKVSNSSTALRRLGFADLLLKALKPEILHGLSLNLPFAILNSVSNAIASLQRPAVGNAFFQPTELVPVLESLLGHIWRYLSPSNPRYHVEAVRCFWQLESVTSEERYVEAILTKILCDGISHFHDADHSGSESAKRLATLWTHSVQEKGDKSKSPMIRRPSGMNLNGVSMLNVGFDSMLSRPTLILLDALREPGSDVCVFTEDWLRNLPNLGRIFDLLLSGLKQSLESMQSNGPTGPGSGKKCLYYLQHVSNVLKTASEHTWMILAGESFTDIGDDSSGPEETLQIFTIKRCLDVLNYKDGSSNIKSDSEEPILQLQQTALGVIRQISRSPFSGPLKELELETPLIALLHSSLEMMDPLLQDSLLETILTVLRLRNWNPQASTERRPHSRKTSRELSITTRIMPALSGGEKEQRQEPDWVPPRQLVDCIRRGFTSPASRDVLDSWVKFLAEVLPLLAETMFQSLIPLVDTLCKEITSVFEQLRSTFSSPSKVVDIAPEPTLISLMNGLEQILARAHDRLLFEESKPTQAKSPEQTQSFFGNVVGVFAPETNQQRSATANSRLTVLLCFQDSVKVGYAIWAWGLVGAKEVNHPTSAASFHYTSLRMRNRARRLLEHLFTAEALECLETLAVVWCQTPVSGPDSRLVLNLLNVLNGSRPRHTIPSIFNALYSRTNPNALDPMRMSTMTSDLTDMDLVSFLVEYTRSIDDDAMDEIWTDCVAFLKDVLTNPMPHRQILPALIEFTAILAEKSENTNFGEQKKMRKDLVDVFIRLHTAVFTSRPMGVIQESASPSKVGMQTNRSARSFDILPVLSSTVPNLQVILSENERIATVISGISTSIVGPVIRAKAYPENLSKDFMNLLTQISKSTPAAKSWKKDITEAFSDPRFFNTKLDYIKPYWLSIIKQLCVVDKALVTDHLSKISAPTASGLVFGVGATSARQEADRKTQLGLRRGALCFLANPDDSCIGELRIVEEKIVELFTATISTAPSSITRADIFLLLRAVLLKTSASHLEPLFPVINAELQRVIASVLPQSEDTELYTAASVLQACKFLDTLITIAPDEFQLHEWIFVTDTIDAVYRPPNRTSSALVDELAEVMGNADPSFSATSQRADVGTFGAREKKQKKQSFLKLIIANLRESNSGFDVRKVGKAEMARHVLQPFFGHLSIEAFEGTYSMLPPDREAFFDDLLEDLFAEEIVSTG</sequence>
<dbReference type="SUPFAM" id="SSF48371">
    <property type="entry name" value="ARM repeat"/>
    <property type="match status" value="2"/>
</dbReference>
<dbReference type="PANTHER" id="PTHR14042">
    <property type="entry name" value="DOPEY-RELATED"/>
    <property type="match status" value="1"/>
</dbReference>